<feature type="region of interest" description="Disordered" evidence="1">
    <location>
        <begin position="32"/>
        <end position="51"/>
    </location>
</feature>
<evidence type="ECO:0000313" key="3">
    <source>
        <dbReference type="Proteomes" id="UP000738359"/>
    </source>
</evidence>
<feature type="non-terminal residue" evidence="2">
    <location>
        <position position="1"/>
    </location>
</feature>
<dbReference type="OrthoDB" id="2394637at2759"/>
<evidence type="ECO:0000256" key="1">
    <source>
        <dbReference type="SAM" id="MobiDB-lite"/>
    </source>
</evidence>
<evidence type="ECO:0000313" key="2">
    <source>
        <dbReference type="EMBL" id="KAF9944013.1"/>
    </source>
</evidence>
<reference evidence="2" key="1">
    <citation type="journal article" date="2020" name="Fungal Divers.">
        <title>Resolving the Mortierellaceae phylogeny through synthesis of multi-gene phylogenetics and phylogenomics.</title>
        <authorList>
            <person name="Vandepol N."/>
            <person name="Liber J."/>
            <person name="Desiro A."/>
            <person name="Na H."/>
            <person name="Kennedy M."/>
            <person name="Barry K."/>
            <person name="Grigoriev I.V."/>
            <person name="Miller A.N."/>
            <person name="O'Donnell K."/>
            <person name="Stajich J.E."/>
            <person name="Bonito G."/>
        </authorList>
    </citation>
    <scope>NUCLEOTIDE SEQUENCE</scope>
    <source>
        <strain evidence="2">CK1249</strain>
    </source>
</reference>
<organism evidence="2 3">
    <name type="scientific">Mortierella alpina</name>
    <name type="common">Oleaginous fungus</name>
    <name type="synonym">Mortierella renispora</name>
    <dbReference type="NCBI Taxonomy" id="64518"/>
    <lineage>
        <taxon>Eukaryota</taxon>
        <taxon>Fungi</taxon>
        <taxon>Fungi incertae sedis</taxon>
        <taxon>Mucoromycota</taxon>
        <taxon>Mortierellomycotina</taxon>
        <taxon>Mortierellomycetes</taxon>
        <taxon>Mortierellales</taxon>
        <taxon>Mortierellaceae</taxon>
        <taxon>Mortierella</taxon>
    </lineage>
</organism>
<sequence length="355" mass="39373">KKLLMSTDRLSAIFSKPPSDGYIHIVIENTGNAPECKPHQDHAPDEDTTPNSPALLSAWDIETLQLGYVPPVKSSVSDQVGQQFSRETSTVLKSGMGPFEDKSPQDVNFCAQDPCPTAVIFSETGKHDQPVNSTATGEASQQGGQGAPNLSDVVVVRTSKLKRTFSFMEENTGDTPEQDIIPCSYHPASSTTRVCFPPRKDRHNHLVASTAADEAGAHNEQGTPESSNPAAARKLRRITAFMDGDSGSSPEQYSTSSTEKICFTDQERRESSERLHLIHQAQEAIRRLNRVKRRATLDLLQNSIELYGPAREQVSHSMLNDLEKIAKVSRRHLRDYNDRIAKINKWLQHTEELDT</sequence>
<dbReference type="AlphaFoldDB" id="A0A9P6LUR1"/>
<feature type="region of interest" description="Disordered" evidence="1">
    <location>
        <begin position="127"/>
        <end position="148"/>
    </location>
</feature>
<accession>A0A9P6LUR1</accession>
<protein>
    <submittedName>
        <fullName evidence="2">Uncharacterized protein</fullName>
    </submittedName>
</protein>
<name>A0A9P6LUR1_MORAP</name>
<comment type="caution">
    <text evidence="2">The sequence shown here is derived from an EMBL/GenBank/DDBJ whole genome shotgun (WGS) entry which is preliminary data.</text>
</comment>
<feature type="compositionally biased region" description="Basic and acidic residues" evidence="1">
    <location>
        <begin position="36"/>
        <end position="45"/>
    </location>
</feature>
<gene>
    <name evidence="2" type="ORF">BGZ70_005150</name>
</gene>
<keyword evidence="3" id="KW-1185">Reference proteome</keyword>
<dbReference type="Proteomes" id="UP000738359">
    <property type="component" value="Unassembled WGS sequence"/>
</dbReference>
<dbReference type="EMBL" id="JAAAHY010002713">
    <property type="protein sequence ID" value="KAF9944013.1"/>
    <property type="molecule type" value="Genomic_DNA"/>
</dbReference>
<feature type="compositionally biased region" description="Polar residues" evidence="1">
    <location>
        <begin position="130"/>
        <end position="142"/>
    </location>
</feature>
<proteinExistence type="predicted"/>